<proteinExistence type="predicted"/>
<feature type="compositionally biased region" description="Basic and acidic residues" evidence="1">
    <location>
        <begin position="413"/>
        <end position="425"/>
    </location>
</feature>
<dbReference type="EMBL" id="JH413813">
    <property type="protein sequence ID" value="EHL31508.1"/>
    <property type="molecule type" value="Genomic_DNA"/>
</dbReference>
<dbReference type="OrthoDB" id="5631303at2"/>
<feature type="compositionally biased region" description="Low complexity" evidence="1">
    <location>
        <begin position="484"/>
        <end position="508"/>
    </location>
</feature>
<evidence type="ECO:0000313" key="3">
    <source>
        <dbReference type="Proteomes" id="UP000002770"/>
    </source>
</evidence>
<evidence type="ECO:0008006" key="4">
    <source>
        <dbReference type="Google" id="ProtNLM"/>
    </source>
</evidence>
<accession>G9EMH2</accession>
<evidence type="ECO:0000313" key="2">
    <source>
        <dbReference type="EMBL" id="EHL31508.1"/>
    </source>
</evidence>
<dbReference type="RefSeq" id="WP_006870370.1">
    <property type="nucleotide sequence ID" value="NZ_JH413813.1"/>
</dbReference>
<name>G9EMH2_9GAMM</name>
<protein>
    <recommendedName>
        <fullName evidence="4">Macro domain-containing protein</fullName>
    </recommendedName>
</protein>
<dbReference type="eggNOG" id="ENOG5031EJU">
    <property type="taxonomic scope" value="Bacteria"/>
</dbReference>
<evidence type="ECO:0000256" key="1">
    <source>
        <dbReference type="SAM" id="MobiDB-lite"/>
    </source>
</evidence>
<dbReference type="AlphaFoldDB" id="G9EMH2"/>
<feature type="compositionally biased region" description="Basic and acidic residues" evidence="1">
    <location>
        <begin position="520"/>
        <end position="531"/>
    </location>
</feature>
<dbReference type="InParanoid" id="G9EMH2"/>
<dbReference type="Proteomes" id="UP000002770">
    <property type="component" value="Unassembled WGS sequence"/>
</dbReference>
<feature type="region of interest" description="Disordered" evidence="1">
    <location>
        <begin position="396"/>
        <end position="531"/>
    </location>
</feature>
<reference evidence="2 3" key="1">
    <citation type="journal article" date="2011" name="BMC Genomics">
        <title>Insight into cross-talk between intra-amoebal pathogens.</title>
        <authorList>
            <person name="Gimenez G."/>
            <person name="Bertelli C."/>
            <person name="Moliner C."/>
            <person name="Robert C."/>
            <person name="Raoult D."/>
            <person name="Fournier P.E."/>
            <person name="Greub G."/>
        </authorList>
    </citation>
    <scope>NUCLEOTIDE SEQUENCE [LARGE SCALE GENOMIC DNA]</scope>
    <source>
        <strain evidence="2 3">LLAP12</strain>
    </source>
</reference>
<sequence length="621" mass="68055">MSLQDVIKKIENDRGIGVFSKSNKTMDGKHTYQISFKLKPSQQVLAQLGSIQDNTNPLLTTKGTIKASGNPDISVTSFAPEKSKNKLTIAGTAIDKLLSSARIYVNTHLFPAGYYERVIQEHLTTKEDLPEENKGIDWENLAVGICHAQEIHLLVDTVASDSHPARAHTTVLPDGTSITENTPALLLLSNPILNLSKTHTKALKTEEEQIKFIAGMYRNLFHATTSQGRNYIVMPAAGLGGHGGTPKTYFKALMTVAQEYPDLNIIYNAGDHEKTFDKVLKKGFKDEVFKNNKKPINVVRTTKNIIFVAAQLTSHNQLCAIHNPSSSNVVYGKSDVGEHWQSADTELRNIFGKNPGKTLQAYIGTISTAPLGSYGVNPEAFSRIEENDLDNTIVLNRSRTNSTANNTPVDSTHASKTEEDNDSKKRPTPPQSKTSPEAPVVMKPATEDIPKQTQEPSTQVPPPPRQEDTPKKADKSSQDVPAATDKTSTTDQSSTSGKISGPGSSGIFPPSPKQEPNKSATDKTTERKSALTEEQLKEIRKTIDQLTGEMQSYWPYPNKDVKQIKINALNALIINAQKMTITEAVTAVKADYPRATEGRISMRTADLLHKLENSPANKVQL</sequence>
<dbReference type="HOGENOM" id="CLU_439917_0_0_6"/>
<gene>
    <name evidence="2" type="ORF">LDG_6439</name>
</gene>
<organism evidence="2 3">
    <name type="scientific">Legionella drancourtii LLAP12</name>
    <dbReference type="NCBI Taxonomy" id="658187"/>
    <lineage>
        <taxon>Bacteria</taxon>
        <taxon>Pseudomonadati</taxon>
        <taxon>Pseudomonadota</taxon>
        <taxon>Gammaproteobacteria</taxon>
        <taxon>Legionellales</taxon>
        <taxon>Legionellaceae</taxon>
        <taxon>Legionella</taxon>
    </lineage>
</organism>
<feature type="compositionally biased region" description="Basic and acidic residues" evidence="1">
    <location>
        <begin position="465"/>
        <end position="477"/>
    </location>
</feature>
<feature type="compositionally biased region" description="Low complexity" evidence="1">
    <location>
        <begin position="396"/>
        <end position="407"/>
    </location>
</feature>
<keyword evidence="3" id="KW-1185">Reference proteome</keyword>